<evidence type="ECO:0000313" key="2">
    <source>
        <dbReference type="EMBL" id="TES84961.1"/>
    </source>
</evidence>
<evidence type="ECO:0000256" key="1">
    <source>
        <dbReference type="SAM" id="SignalP"/>
    </source>
</evidence>
<proteinExistence type="predicted"/>
<protein>
    <submittedName>
        <fullName evidence="2">Extracellular solute-binding protein</fullName>
    </submittedName>
</protein>
<dbReference type="SUPFAM" id="SSF53850">
    <property type="entry name" value="Periplasmic binding protein-like II"/>
    <property type="match status" value="1"/>
</dbReference>
<dbReference type="PANTHER" id="PTHR43649:SF12">
    <property type="entry name" value="DIACETYLCHITOBIOSE BINDING PROTEIN DASA"/>
    <property type="match status" value="1"/>
</dbReference>
<evidence type="ECO:0000313" key="3">
    <source>
        <dbReference type="Proteomes" id="UP000320781"/>
    </source>
</evidence>
<dbReference type="Proteomes" id="UP000320781">
    <property type="component" value="Unassembled WGS sequence"/>
</dbReference>
<organism evidence="2 3">
    <name type="scientific">Aerophobetes bacterium</name>
    <dbReference type="NCBI Taxonomy" id="2030807"/>
    <lineage>
        <taxon>Bacteria</taxon>
        <taxon>Candidatus Aerophobota</taxon>
    </lineage>
</organism>
<name>A0A523QHI2_UNCAE</name>
<dbReference type="PANTHER" id="PTHR43649">
    <property type="entry name" value="ARABINOSE-BINDING PROTEIN-RELATED"/>
    <property type="match status" value="1"/>
</dbReference>
<feature type="chain" id="PRO_5022129261" evidence="1">
    <location>
        <begin position="28"/>
        <end position="435"/>
    </location>
</feature>
<feature type="signal peptide" evidence="1">
    <location>
        <begin position="1"/>
        <end position="27"/>
    </location>
</feature>
<dbReference type="Pfam" id="PF01547">
    <property type="entry name" value="SBP_bac_1"/>
    <property type="match status" value="1"/>
</dbReference>
<accession>A0A523QHI2</accession>
<dbReference type="AlphaFoldDB" id="A0A523QHI2"/>
<dbReference type="InterPro" id="IPR050490">
    <property type="entry name" value="Bact_solute-bd_prot1"/>
</dbReference>
<reference evidence="2 3" key="1">
    <citation type="submission" date="2019-03" db="EMBL/GenBank/DDBJ databases">
        <title>Metabolic potential of uncultured bacteria and archaea associated with petroleum seepage in deep-sea sediments.</title>
        <authorList>
            <person name="Dong X."/>
            <person name="Hubert C."/>
        </authorList>
    </citation>
    <scope>NUCLEOTIDE SEQUENCE [LARGE SCALE GENOMIC DNA]</scope>
    <source>
        <strain evidence="2">E44_bin92</strain>
    </source>
</reference>
<keyword evidence="1" id="KW-0732">Signal</keyword>
<dbReference type="InterPro" id="IPR006059">
    <property type="entry name" value="SBP"/>
</dbReference>
<dbReference type="Gene3D" id="3.40.190.10">
    <property type="entry name" value="Periplasmic binding protein-like II"/>
    <property type="match status" value="2"/>
</dbReference>
<gene>
    <name evidence="2" type="ORF">E3J95_05655</name>
</gene>
<dbReference type="EMBL" id="SOKU01000276">
    <property type="protein sequence ID" value="TES84961.1"/>
    <property type="molecule type" value="Genomic_DNA"/>
</dbReference>
<sequence>MRTFKTTFISLLLALALVICMSPLTVAVAKVDLDFVVWSYGIDTILDNIEKFEAKYPDIDVTLSDFAWERYKDVMVMRFVGKTATDVTYGSDHWLQEWAAPGWIVPLEDYFPEALAYKDELAPYTVEGMTYQGKLYGLPYYADLVTFMYNEEMLKEAGFAKPPETWDEVVEQALVMKEKGIVEYPIMFQFLDICPWYIEVFLSMVYSYKDYRMFDDELDPIFDKEGTAAHKVAQWLVDGMQKHKIINPASLETTEIPLVKAFGSGHAAFVILPKYTLAQLQTPGALPLSGQFRMALMPGETHGTLGFVRFYCMTKMAVDRGKDVIDAALKFMEYFGGKTDGEYKVVKIWALDRGLGFGQLPLYGDPEIVAAINKWGDVELEKAQAKLARSKEALTPFYGSWSLELQRELSKALLGQKTPLDALKAAAKKWGEMKR</sequence>
<comment type="caution">
    <text evidence="2">The sequence shown here is derived from an EMBL/GenBank/DDBJ whole genome shotgun (WGS) entry which is preliminary data.</text>
</comment>